<keyword evidence="4" id="KW-0238">DNA-binding</keyword>
<keyword evidence="5" id="KW-0804">Transcription</keyword>
<dbReference type="Pfam" id="PF00072">
    <property type="entry name" value="Response_reg"/>
    <property type="match status" value="1"/>
</dbReference>
<dbReference type="Proteomes" id="UP000009080">
    <property type="component" value="Chromosome"/>
</dbReference>
<dbReference type="InterPro" id="IPR016032">
    <property type="entry name" value="Sig_transdc_resp-reg_C-effctor"/>
</dbReference>
<evidence type="ECO:0000256" key="5">
    <source>
        <dbReference type="ARBA" id="ARBA00023163"/>
    </source>
</evidence>
<proteinExistence type="predicted"/>
<evidence type="ECO:0000259" key="8">
    <source>
        <dbReference type="PROSITE" id="PS50110"/>
    </source>
</evidence>
<name>C5BKE1_TERTT</name>
<evidence type="ECO:0000256" key="1">
    <source>
        <dbReference type="ARBA" id="ARBA00022553"/>
    </source>
</evidence>
<dbReference type="HOGENOM" id="CLU_000445_90_1_6"/>
<dbReference type="Pfam" id="PF00196">
    <property type="entry name" value="GerE"/>
    <property type="match status" value="1"/>
</dbReference>
<evidence type="ECO:0000256" key="4">
    <source>
        <dbReference type="ARBA" id="ARBA00023125"/>
    </source>
</evidence>
<dbReference type="GO" id="GO:0000160">
    <property type="term" value="P:phosphorelay signal transduction system"/>
    <property type="evidence" value="ECO:0007669"/>
    <property type="project" value="UniProtKB-KW"/>
</dbReference>
<gene>
    <name evidence="9" type="ordered locus">TERTU_2408</name>
</gene>
<protein>
    <submittedName>
        <fullName evidence="9">Response regulator receiver domain protein</fullName>
    </submittedName>
</protein>
<feature type="domain" description="HTH luxR-type" evidence="7">
    <location>
        <begin position="144"/>
        <end position="209"/>
    </location>
</feature>
<dbReference type="GeneID" id="58409913"/>
<dbReference type="PANTHER" id="PTHR43214">
    <property type="entry name" value="TWO-COMPONENT RESPONSE REGULATOR"/>
    <property type="match status" value="1"/>
</dbReference>
<accession>C5BKE1</accession>
<keyword evidence="10" id="KW-1185">Reference proteome</keyword>
<dbReference type="STRING" id="377629.TERTU_2408"/>
<dbReference type="SMART" id="SM00421">
    <property type="entry name" value="HTH_LUXR"/>
    <property type="match status" value="1"/>
</dbReference>
<sequence>MTRILVADDHDLVRMGIVRMLQDVEGFEVVGEAKTGEQAIALSRELQPQVVLMDVKMPGIGGLEATRKILASCSHTRVVAVTAVSDDLFPERLMKAGASGYVTKGAGFDEIIDAVHSVMNGNLYMSSTIAQQLALRTFSGAKGDASPFEALSERELQTAIMIANGSRVHEIAESFCVSPKTVNTYRYRIFDKLSINSDVELALLAVKHKLLDVDSLS</sequence>
<dbReference type="PROSITE" id="PS50043">
    <property type="entry name" value="HTH_LUXR_2"/>
    <property type="match status" value="1"/>
</dbReference>
<dbReference type="InterPro" id="IPR001789">
    <property type="entry name" value="Sig_transdc_resp-reg_receiver"/>
</dbReference>
<feature type="modified residue" description="4-aspartylphosphate" evidence="6">
    <location>
        <position position="54"/>
    </location>
</feature>
<dbReference type="OrthoDB" id="9796655at2"/>
<dbReference type="InterPro" id="IPR011006">
    <property type="entry name" value="CheY-like_superfamily"/>
</dbReference>
<dbReference type="Gene3D" id="3.40.50.2300">
    <property type="match status" value="1"/>
</dbReference>
<dbReference type="CDD" id="cd06170">
    <property type="entry name" value="LuxR_C_like"/>
    <property type="match status" value="1"/>
</dbReference>
<dbReference type="EMBL" id="CP001614">
    <property type="protein sequence ID" value="ACR13047.1"/>
    <property type="molecule type" value="Genomic_DNA"/>
</dbReference>
<dbReference type="PROSITE" id="PS00622">
    <property type="entry name" value="HTH_LUXR_1"/>
    <property type="match status" value="1"/>
</dbReference>
<dbReference type="SUPFAM" id="SSF46894">
    <property type="entry name" value="C-terminal effector domain of the bipartite response regulators"/>
    <property type="match status" value="1"/>
</dbReference>
<evidence type="ECO:0000256" key="2">
    <source>
        <dbReference type="ARBA" id="ARBA00023012"/>
    </source>
</evidence>
<keyword evidence="3" id="KW-0805">Transcription regulation</keyword>
<dbReference type="GO" id="GO:0006355">
    <property type="term" value="P:regulation of DNA-templated transcription"/>
    <property type="evidence" value="ECO:0007669"/>
    <property type="project" value="InterPro"/>
</dbReference>
<evidence type="ECO:0000256" key="6">
    <source>
        <dbReference type="PROSITE-ProRule" id="PRU00169"/>
    </source>
</evidence>
<keyword evidence="1 6" id="KW-0597">Phosphoprotein</keyword>
<evidence type="ECO:0000313" key="10">
    <source>
        <dbReference type="Proteomes" id="UP000009080"/>
    </source>
</evidence>
<organism evidence="9 10">
    <name type="scientific">Teredinibacter turnerae (strain ATCC 39867 / T7901)</name>
    <dbReference type="NCBI Taxonomy" id="377629"/>
    <lineage>
        <taxon>Bacteria</taxon>
        <taxon>Pseudomonadati</taxon>
        <taxon>Pseudomonadota</taxon>
        <taxon>Gammaproteobacteria</taxon>
        <taxon>Cellvibrionales</taxon>
        <taxon>Cellvibrionaceae</taxon>
        <taxon>Teredinibacter</taxon>
    </lineage>
</organism>
<dbReference type="CDD" id="cd17535">
    <property type="entry name" value="REC_NarL-like"/>
    <property type="match status" value="1"/>
</dbReference>
<keyword evidence="2" id="KW-0902">Two-component regulatory system</keyword>
<reference evidence="9 10" key="1">
    <citation type="journal article" date="2009" name="PLoS ONE">
        <title>The complete genome of Teredinibacter turnerae T7901: an intracellular endosymbiont of marine wood-boring bivalves (shipworms).</title>
        <authorList>
            <person name="Yang J.C."/>
            <person name="Madupu R."/>
            <person name="Durkin A.S."/>
            <person name="Ekborg N.A."/>
            <person name="Pedamallu C.S."/>
            <person name="Hostetler J.B."/>
            <person name="Radune D."/>
            <person name="Toms B.S."/>
            <person name="Henrissat B."/>
            <person name="Coutinho P.M."/>
            <person name="Schwarz S."/>
            <person name="Field L."/>
            <person name="Trindade-Silva A.E."/>
            <person name="Soares C.A.G."/>
            <person name="Elshahawi S."/>
            <person name="Hanora A."/>
            <person name="Schmidt E.W."/>
            <person name="Haygood M.G."/>
            <person name="Posfai J."/>
            <person name="Benner J."/>
            <person name="Madinger C."/>
            <person name="Nove J."/>
            <person name="Anton B."/>
            <person name="Chaudhary K."/>
            <person name="Foster J."/>
            <person name="Holman A."/>
            <person name="Kumar S."/>
            <person name="Lessard P.A."/>
            <person name="Luyten Y.A."/>
            <person name="Slatko B."/>
            <person name="Wood N."/>
            <person name="Wu B."/>
            <person name="Teplitski M."/>
            <person name="Mougous J.D."/>
            <person name="Ward N."/>
            <person name="Eisen J.A."/>
            <person name="Badger J.H."/>
            <person name="Distel D.L."/>
        </authorList>
    </citation>
    <scope>NUCLEOTIDE SEQUENCE [LARGE SCALE GENOMIC DNA]</scope>
    <source>
        <strain evidence="10">ATCC 39867 / T7901</strain>
    </source>
</reference>
<evidence type="ECO:0000313" key="9">
    <source>
        <dbReference type="EMBL" id="ACR13047.1"/>
    </source>
</evidence>
<feature type="domain" description="Response regulatory" evidence="8">
    <location>
        <begin position="3"/>
        <end position="119"/>
    </location>
</feature>
<dbReference type="GO" id="GO:0003677">
    <property type="term" value="F:DNA binding"/>
    <property type="evidence" value="ECO:0007669"/>
    <property type="project" value="UniProtKB-KW"/>
</dbReference>
<dbReference type="PANTHER" id="PTHR43214:SF3">
    <property type="entry name" value="RESPONSE REGULATOR UVRY"/>
    <property type="match status" value="1"/>
</dbReference>
<dbReference type="RefSeq" id="WP_015819160.1">
    <property type="nucleotide sequence ID" value="NC_012997.1"/>
</dbReference>
<dbReference type="SUPFAM" id="SSF52172">
    <property type="entry name" value="CheY-like"/>
    <property type="match status" value="1"/>
</dbReference>
<dbReference type="PROSITE" id="PS50110">
    <property type="entry name" value="RESPONSE_REGULATORY"/>
    <property type="match status" value="1"/>
</dbReference>
<dbReference type="PRINTS" id="PR00038">
    <property type="entry name" value="HTHLUXR"/>
</dbReference>
<dbReference type="InterPro" id="IPR039420">
    <property type="entry name" value="WalR-like"/>
</dbReference>
<dbReference type="InterPro" id="IPR000792">
    <property type="entry name" value="Tscrpt_reg_LuxR_C"/>
</dbReference>
<evidence type="ECO:0000256" key="3">
    <source>
        <dbReference type="ARBA" id="ARBA00023015"/>
    </source>
</evidence>
<dbReference type="AlphaFoldDB" id="C5BKE1"/>
<dbReference type="KEGG" id="ttu:TERTU_2408"/>
<dbReference type="SMART" id="SM00448">
    <property type="entry name" value="REC"/>
    <property type="match status" value="1"/>
</dbReference>
<evidence type="ECO:0000259" key="7">
    <source>
        <dbReference type="PROSITE" id="PS50043"/>
    </source>
</evidence>
<dbReference type="eggNOG" id="COG2197">
    <property type="taxonomic scope" value="Bacteria"/>
</dbReference>
<dbReference type="InterPro" id="IPR058245">
    <property type="entry name" value="NreC/VraR/RcsB-like_REC"/>
</dbReference>